<proteinExistence type="predicted"/>
<dbReference type="GO" id="GO:0031985">
    <property type="term" value="C:Golgi cisterna"/>
    <property type="evidence" value="ECO:0007669"/>
    <property type="project" value="TreeGrafter"/>
</dbReference>
<keyword evidence="4" id="KW-0333">Golgi apparatus</keyword>
<keyword evidence="2 7" id="KW-0812">Transmembrane</keyword>
<dbReference type="AlphaFoldDB" id="A0A834YVQ3"/>
<dbReference type="GO" id="GO:0007030">
    <property type="term" value="P:Golgi organization"/>
    <property type="evidence" value="ECO:0007669"/>
    <property type="project" value="InterPro"/>
</dbReference>
<gene>
    <name evidence="8" type="ORF">HHK36_021675</name>
</gene>
<evidence type="ECO:0000256" key="1">
    <source>
        <dbReference type="ARBA" id="ARBA00004194"/>
    </source>
</evidence>
<dbReference type="GO" id="GO:0000301">
    <property type="term" value="P:retrograde transport, vesicle recycling within Golgi"/>
    <property type="evidence" value="ECO:0007669"/>
    <property type="project" value="TreeGrafter"/>
</dbReference>
<name>A0A834YVQ3_TETSI</name>
<comment type="caution">
    <text evidence="8">The sequence shown here is derived from an EMBL/GenBank/DDBJ whole genome shotgun (WGS) entry which is preliminary data.</text>
</comment>
<protein>
    <submittedName>
        <fullName evidence="8">Uncharacterized protein</fullName>
    </submittedName>
</protein>
<dbReference type="OrthoDB" id="248903at2759"/>
<keyword evidence="5" id="KW-0175">Coiled coil</keyword>
<dbReference type="EMBL" id="JABCRI010000015">
    <property type="protein sequence ID" value="KAF8393431.1"/>
    <property type="molecule type" value="Genomic_DNA"/>
</dbReference>
<evidence type="ECO:0000256" key="6">
    <source>
        <dbReference type="ARBA" id="ARBA00023136"/>
    </source>
</evidence>
<dbReference type="PANTHER" id="PTHR13815">
    <property type="entry name" value="GOLGIN-84"/>
    <property type="match status" value="1"/>
</dbReference>
<dbReference type="Proteomes" id="UP000655225">
    <property type="component" value="Unassembled WGS sequence"/>
</dbReference>
<dbReference type="PANTHER" id="PTHR13815:SF7">
    <property type="entry name" value="GOLGIN SUBFAMILY A MEMBER 5"/>
    <property type="match status" value="1"/>
</dbReference>
<evidence type="ECO:0000313" key="9">
    <source>
        <dbReference type="Proteomes" id="UP000655225"/>
    </source>
</evidence>
<keyword evidence="6 7" id="KW-0472">Membrane</keyword>
<evidence type="ECO:0000256" key="5">
    <source>
        <dbReference type="ARBA" id="ARBA00023054"/>
    </source>
</evidence>
<dbReference type="GO" id="GO:0000139">
    <property type="term" value="C:Golgi membrane"/>
    <property type="evidence" value="ECO:0007669"/>
    <property type="project" value="UniProtKB-SubCell"/>
</dbReference>
<sequence length="241" mass="27549">MNERKVIVNQIGSIGDSVVAVFCNPFNAPLQTIVAAEKQIRSMGDLQAFSIVALLETIYRKRLSRILFKYLSEDHMLAVGLKSYAVASALENYEPNEKVDYASRSTLHGNSKANYREVGIKSNTWQNRERNKGPRQSVEEEWQQWLSDQSISVDRPLPLHHRHMVGASIQLQKAAKLLDSGAVRATRFLWQYPIARVILLFYLVFVHLFLMYLLHRLQEQADTFSSREVAESMGLMTPNLP</sequence>
<reference evidence="8 9" key="1">
    <citation type="submission" date="2020-04" db="EMBL/GenBank/DDBJ databases">
        <title>Plant Genome Project.</title>
        <authorList>
            <person name="Zhang R.-G."/>
        </authorList>
    </citation>
    <scope>NUCLEOTIDE SEQUENCE [LARGE SCALE GENOMIC DNA]</scope>
    <source>
        <strain evidence="8">YNK0</strain>
        <tissue evidence="8">Leaf</tissue>
    </source>
</reference>
<evidence type="ECO:0000256" key="4">
    <source>
        <dbReference type="ARBA" id="ARBA00023034"/>
    </source>
</evidence>
<keyword evidence="3 7" id="KW-1133">Transmembrane helix</keyword>
<evidence type="ECO:0000256" key="7">
    <source>
        <dbReference type="SAM" id="Phobius"/>
    </source>
</evidence>
<evidence type="ECO:0000256" key="2">
    <source>
        <dbReference type="ARBA" id="ARBA00022692"/>
    </source>
</evidence>
<evidence type="ECO:0000313" key="8">
    <source>
        <dbReference type="EMBL" id="KAF8393431.1"/>
    </source>
</evidence>
<organism evidence="8 9">
    <name type="scientific">Tetracentron sinense</name>
    <name type="common">Spur-leaf</name>
    <dbReference type="NCBI Taxonomy" id="13715"/>
    <lineage>
        <taxon>Eukaryota</taxon>
        <taxon>Viridiplantae</taxon>
        <taxon>Streptophyta</taxon>
        <taxon>Embryophyta</taxon>
        <taxon>Tracheophyta</taxon>
        <taxon>Spermatophyta</taxon>
        <taxon>Magnoliopsida</taxon>
        <taxon>Trochodendrales</taxon>
        <taxon>Trochodendraceae</taxon>
        <taxon>Tetracentron</taxon>
    </lineage>
</organism>
<keyword evidence="9" id="KW-1185">Reference proteome</keyword>
<feature type="transmembrane region" description="Helical" evidence="7">
    <location>
        <begin position="194"/>
        <end position="214"/>
    </location>
</feature>
<dbReference type="InterPro" id="IPR019177">
    <property type="entry name" value="Golgin_subfamily_A_member_5"/>
</dbReference>
<accession>A0A834YVQ3</accession>
<comment type="subcellular location">
    <subcellularLocation>
        <location evidence="1">Golgi apparatus membrane</location>
        <topology evidence="1">Single-pass membrane protein</topology>
    </subcellularLocation>
</comment>
<evidence type="ECO:0000256" key="3">
    <source>
        <dbReference type="ARBA" id="ARBA00022989"/>
    </source>
</evidence>